<organism evidence="3 4">
    <name type="scientific">Niabella yanshanensis</name>
    <dbReference type="NCBI Taxonomy" id="577386"/>
    <lineage>
        <taxon>Bacteria</taxon>
        <taxon>Pseudomonadati</taxon>
        <taxon>Bacteroidota</taxon>
        <taxon>Chitinophagia</taxon>
        <taxon>Chitinophagales</taxon>
        <taxon>Chitinophagaceae</taxon>
        <taxon>Niabella</taxon>
    </lineage>
</organism>
<evidence type="ECO:0000256" key="1">
    <source>
        <dbReference type="SAM" id="Phobius"/>
    </source>
</evidence>
<dbReference type="GO" id="GO:0016301">
    <property type="term" value="F:kinase activity"/>
    <property type="evidence" value="ECO:0007669"/>
    <property type="project" value="UniProtKB-KW"/>
</dbReference>
<proteinExistence type="predicted"/>
<keyword evidence="3" id="KW-0808">Transferase</keyword>
<evidence type="ECO:0000313" key="3">
    <source>
        <dbReference type="EMBL" id="WQD37161.1"/>
    </source>
</evidence>
<protein>
    <submittedName>
        <fullName evidence="3">Histidine kinase</fullName>
    </submittedName>
</protein>
<reference evidence="3 4" key="1">
    <citation type="submission" date="2023-12" db="EMBL/GenBank/DDBJ databases">
        <title>Genome sequencing and assembly of bacterial species from a model synthetic community.</title>
        <authorList>
            <person name="Hogle S.L."/>
        </authorList>
    </citation>
    <scope>NUCLEOTIDE SEQUENCE [LARGE SCALE GENOMIC DNA]</scope>
    <source>
        <strain evidence="3 4">HAMBI_3031</strain>
    </source>
</reference>
<dbReference type="EMBL" id="CP139960">
    <property type="protein sequence ID" value="WQD37161.1"/>
    <property type="molecule type" value="Genomic_DNA"/>
</dbReference>
<keyword evidence="3" id="KW-0418">Kinase</keyword>
<gene>
    <name evidence="3" type="ORF">U0035_15935</name>
</gene>
<keyword evidence="1" id="KW-0472">Membrane</keyword>
<sequence>MGEKILMFFFSTIGPVSFQAWGIFNKSRLSTKIAVWSTIPVNTFFSRASIVILILLMEKYPFIFSDEGKYRIRRHVAFWTFWWIFQAFLYSFIAWNSNGRYNERLIIAFIESFIFTWSHMFLAYALMYFVIPRFLLQQRYYATAVLTIALFLATAWISVLLGNYIINPIINILADQGYVFRDEMKPIIIHRSMMGVLRGGLTTAGIAAAIKLMKHWYVKEQRNLQLQKENVESQLQLLKAQVHPHFLFNTLNNIYSHTQDTAPVAAKLITGLSDILRFILYEGNNALVPLSRELQMIRDYIDLEKIRYGNRLELHLDLPDQTDELYITPLLLLPLVENSFKHGASSMLDQPWINMKVSINGNRMHMKLVNGKTGVPQPAKSSGIGIRNVKTRLALLYPGKHEFTITNEEEVFILNMKVELERKSKPSVVKTVSPVIEQLQKQV</sequence>
<evidence type="ECO:0000313" key="4">
    <source>
        <dbReference type="Proteomes" id="UP001325680"/>
    </source>
</evidence>
<feature type="transmembrane region" description="Helical" evidence="1">
    <location>
        <begin position="44"/>
        <end position="64"/>
    </location>
</feature>
<dbReference type="RefSeq" id="WP_327138702.1">
    <property type="nucleotide sequence ID" value="NZ_CP139960.1"/>
</dbReference>
<dbReference type="InterPro" id="IPR010559">
    <property type="entry name" value="Sig_transdc_His_kin_internal"/>
</dbReference>
<keyword evidence="1" id="KW-1133">Transmembrane helix</keyword>
<feature type="domain" description="Signal transduction histidine kinase internal region" evidence="2">
    <location>
        <begin position="234"/>
        <end position="312"/>
    </location>
</feature>
<keyword evidence="4" id="KW-1185">Reference proteome</keyword>
<keyword evidence="1" id="KW-0812">Transmembrane</keyword>
<feature type="transmembrane region" description="Helical" evidence="1">
    <location>
        <begin position="5"/>
        <end position="24"/>
    </location>
</feature>
<feature type="transmembrane region" description="Helical" evidence="1">
    <location>
        <begin position="76"/>
        <end position="93"/>
    </location>
</feature>
<dbReference type="SUPFAM" id="SSF55874">
    <property type="entry name" value="ATPase domain of HSP90 chaperone/DNA topoisomerase II/histidine kinase"/>
    <property type="match status" value="1"/>
</dbReference>
<dbReference type="PANTHER" id="PTHR34220:SF7">
    <property type="entry name" value="SENSOR HISTIDINE KINASE YPDA"/>
    <property type="match status" value="1"/>
</dbReference>
<dbReference type="PANTHER" id="PTHR34220">
    <property type="entry name" value="SENSOR HISTIDINE KINASE YPDA"/>
    <property type="match status" value="1"/>
</dbReference>
<evidence type="ECO:0000259" key="2">
    <source>
        <dbReference type="Pfam" id="PF06580"/>
    </source>
</evidence>
<feature type="transmembrane region" description="Helical" evidence="1">
    <location>
        <begin position="105"/>
        <end position="131"/>
    </location>
</feature>
<feature type="transmembrane region" description="Helical" evidence="1">
    <location>
        <begin position="143"/>
        <end position="166"/>
    </location>
</feature>
<accession>A0ABZ0W1T9</accession>
<dbReference type="Pfam" id="PF06580">
    <property type="entry name" value="His_kinase"/>
    <property type="match status" value="1"/>
</dbReference>
<name>A0ABZ0W1T9_9BACT</name>
<dbReference type="InterPro" id="IPR050640">
    <property type="entry name" value="Bact_2-comp_sensor_kinase"/>
</dbReference>
<dbReference type="Proteomes" id="UP001325680">
    <property type="component" value="Chromosome"/>
</dbReference>
<dbReference type="InterPro" id="IPR036890">
    <property type="entry name" value="HATPase_C_sf"/>
</dbReference>
<dbReference type="Gene3D" id="3.30.565.10">
    <property type="entry name" value="Histidine kinase-like ATPase, C-terminal domain"/>
    <property type="match status" value="1"/>
</dbReference>